<feature type="non-terminal residue" evidence="1">
    <location>
        <position position="1"/>
    </location>
</feature>
<dbReference type="EMBL" id="JAFBMS010000237">
    <property type="protein sequence ID" value="KAG9332856.1"/>
    <property type="molecule type" value="Genomic_DNA"/>
</dbReference>
<keyword evidence="2" id="KW-1185">Reference proteome</keyword>
<reference evidence="1" key="1">
    <citation type="thesis" date="2021" institute="BYU ScholarsArchive" country="Provo, UT, USA">
        <title>Applications of and Algorithms for Genome Assembly and Genomic Analyses with an Emphasis on Marine Teleosts.</title>
        <authorList>
            <person name="Pickett B.D."/>
        </authorList>
    </citation>
    <scope>NUCLEOTIDE SEQUENCE</scope>
    <source>
        <strain evidence="1">HI-2016</strain>
    </source>
</reference>
<dbReference type="AlphaFoldDB" id="A0A8T2MZ32"/>
<accession>A0A8T2MZ32</accession>
<evidence type="ECO:0000313" key="1">
    <source>
        <dbReference type="EMBL" id="KAG9332856.1"/>
    </source>
</evidence>
<name>A0A8T2MZ32_9TELE</name>
<organism evidence="1 2">
    <name type="scientific">Albula glossodonta</name>
    <name type="common">roundjaw bonefish</name>
    <dbReference type="NCBI Taxonomy" id="121402"/>
    <lineage>
        <taxon>Eukaryota</taxon>
        <taxon>Metazoa</taxon>
        <taxon>Chordata</taxon>
        <taxon>Craniata</taxon>
        <taxon>Vertebrata</taxon>
        <taxon>Euteleostomi</taxon>
        <taxon>Actinopterygii</taxon>
        <taxon>Neopterygii</taxon>
        <taxon>Teleostei</taxon>
        <taxon>Albuliformes</taxon>
        <taxon>Albulidae</taxon>
        <taxon>Albula</taxon>
    </lineage>
</organism>
<gene>
    <name evidence="1" type="ORF">JZ751_014955</name>
</gene>
<evidence type="ECO:0000313" key="2">
    <source>
        <dbReference type="Proteomes" id="UP000824540"/>
    </source>
</evidence>
<dbReference type="Proteomes" id="UP000824540">
    <property type="component" value="Unassembled WGS sequence"/>
</dbReference>
<proteinExistence type="predicted"/>
<comment type="caution">
    <text evidence="1">The sequence shown here is derived from an EMBL/GenBank/DDBJ whole genome shotgun (WGS) entry which is preliminary data.</text>
</comment>
<sequence length="62" mass="6784">MIAAMEKQQFRPEDQDDMLALATWQQALYLRTKAHDAMDLPGSISALAVQGSPGVSLCPPRI</sequence>
<protein>
    <submittedName>
        <fullName evidence="1">Uncharacterized protein</fullName>
    </submittedName>
</protein>